<name>A0A1H0R3Y3_9BACT</name>
<dbReference type="InterPro" id="IPR003439">
    <property type="entry name" value="ABC_transporter-like_ATP-bd"/>
</dbReference>
<evidence type="ECO:0000256" key="7">
    <source>
        <dbReference type="ARBA" id="ARBA00022967"/>
    </source>
</evidence>
<keyword evidence="11" id="KW-1185">Reference proteome</keyword>
<gene>
    <name evidence="10" type="ORF">SAMN05660330_02185</name>
</gene>
<organism evidence="10 11">
    <name type="scientific">Desulforhopalus singaporensis</name>
    <dbReference type="NCBI Taxonomy" id="91360"/>
    <lineage>
        <taxon>Bacteria</taxon>
        <taxon>Pseudomonadati</taxon>
        <taxon>Thermodesulfobacteriota</taxon>
        <taxon>Desulfobulbia</taxon>
        <taxon>Desulfobulbales</taxon>
        <taxon>Desulfocapsaceae</taxon>
        <taxon>Desulforhopalus</taxon>
    </lineage>
</organism>
<evidence type="ECO:0000256" key="3">
    <source>
        <dbReference type="ARBA" id="ARBA00022448"/>
    </source>
</evidence>
<dbReference type="GO" id="GO:0016887">
    <property type="term" value="F:ATP hydrolysis activity"/>
    <property type="evidence" value="ECO:0007669"/>
    <property type="project" value="InterPro"/>
</dbReference>
<evidence type="ECO:0000313" key="11">
    <source>
        <dbReference type="Proteomes" id="UP000199073"/>
    </source>
</evidence>
<evidence type="ECO:0000256" key="2">
    <source>
        <dbReference type="ARBA" id="ARBA00005417"/>
    </source>
</evidence>
<dbReference type="PANTHER" id="PTHR43553">
    <property type="entry name" value="HEAVY METAL TRANSPORTER"/>
    <property type="match status" value="1"/>
</dbReference>
<sequence length="267" mass="29484">MTIVDIRLENVVFRYSEEVTALSNISLIIHQGERIALIGPNGSGKTSLAKHLNGLLRPSGGRGRIGGQQTEKLNVAALSRKVALSFQNPDDQISKRRVWDEVAFGPENLHYAKDRVHSLVEKSLSLFALGPLASSNPYDLGYSERKRVTLASIVAMDTPVVVFDEPTAGMDARELGLLKAVLDQLKKEQKTVIIISHDMDFVAEQIGRVVCLNNGRILFDGPSSTAFRNKDLLESCSLRQPQIARLSSFFELDELALTPETFVRALK</sequence>
<keyword evidence="3" id="KW-0813">Transport</keyword>
<protein>
    <submittedName>
        <fullName evidence="10">Energy-coupling factor transport system ATP-binding protein</fullName>
    </submittedName>
</protein>
<dbReference type="InterPro" id="IPR050095">
    <property type="entry name" value="ECF_ABC_transporter_ATP-bd"/>
</dbReference>
<evidence type="ECO:0000259" key="9">
    <source>
        <dbReference type="PROSITE" id="PS50893"/>
    </source>
</evidence>
<dbReference type="Gene3D" id="3.40.50.300">
    <property type="entry name" value="P-loop containing nucleotide triphosphate hydrolases"/>
    <property type="match status" value="1"/>
</dbReference>
<dbReference type="OrthoDB" id="9782163at2"/>
<dbReference type="EMBL" id="FNJI01000013">
    <property type="protein sequence ID" value="SDP23678.1"/>
    <property type="molecule type" value="Genomic_DNA"/>
</dbReference>
<dbReference type="GO" id="GO:0042626">
    <property type="term" value="F:ATPase-coupled transmembrane transporter activity"/>
    <property type="evidence" value="ECO:0007669"/>
    <property type="project" value="TreeGrafter"/>
</dbReference>
<dbReference type="InterPro" id="IPR015856">
    <property type="entry name" value="ABC_transpr_CbiO/EcfA_su"/>
</dbReference>
<keyword evidence="6 10" id="KW-0067">ATP-binding</keyword>
<dbReference type="AlphaFoldDB" id="A0A1H0R3Y3"/>
<comment type="similarity">
    <text evidence="2">Belongs to the ABC transporter superfamily.</text>
</comment>
<accession>A0A1H0R3Y3</accession>
<dbReference type="CDD" id="cd03225">
    <property type="entry name" value="ABC_cobalt_CbiO_domain1"/>
    <property type="match status" value="1"/>
</dbReference>
<keyword evidence="5" id="KW-0547">Nucleotide-binding</keyword>
<evidence type="ECO:0000256" key="5">
    <source>
        <dbReference type="ARBA" id="ARBA00022741"/>
    </source>
</evidence>
<evidence type="ECO:0000256" key="4">
    <source>
        <dbReference type="ARBA" id="ARBA00022475"/>
    </source>
</evidence>
<dbReference type="GO" id="GO:0043190">
    <property type="term" value="C:ATP-binding cassette (ABC) transporter complex"/>
    <property type="evidence" value="ECO:0007669"/>
    <property type="project" value="TreeGrafter"/>
</dbReference>
<proteinExistence type="inferred from homology"/>
<dbReference type="SMART" id="SM00382">
    <property type="entry name" value="AAA"/>
    <property type="match status" value="1"/>
</dbReference>
<keyword evidence="7" id="KW-1278">Translocase</keyword>
<evidence type="ECO:0000256" key="6">
    <source>
        <dbReference type="ARBA" id="ARBA00022840"/>
    </source>
</evidence>
<dbReference type="STRING" id="91360.SAMN05660330_02185"/>
<evidence type="ECO:0000313" key="10">
    <source>
        <dbReference type="EMBL" id="SDP23678.1"/>
    </source>
</evidence>
<dbReference type="PANTHER" id="PTHR43553:SF24">
    <property type="entry name" value="ENERGY-COUPLING FACTOR TRANSPORTER ATP-BINDING PROTEIN ECFA1"/>
    <property type="match status" value="1"/>
</dbReference>
<dbReference type="Pfam" id="PF00005">
    <property type="entry name" value="ABC_tran"/>
    <property type="match status" value="1"/>
</dbReference>
<dbReference type="InterPro" id="IPR003593">
    <property type="entry name" value="AAA+_ATPase"/>
</dbReference>
<dbReference type="FunFam" id="3.40.50.300:FF:000224">
    <property type="entry name" value="Energy-coupling factor transporter ATP-binding protein EcfA"/>
    <property type="match status" value="1"/>
</dbReference>
<dbReference type="GO" id="GO:0005524">
    <property type="term" value="F:ATP binding"/>
    <property type="evidence" value="ECO:0007669"/>
    <property type="project" value="UniProtKB-KW"/>
</dbReference>
<evidence type="ECO:0000256" key="1">
    <source>
        <dbReference type="ARBA" id="ARBA00004236"/>
    </source>
</evidence>
<reference evidence="10 11" key="1">
    <citation type="submission" date="2016-10" db="EMBL/GenBank/DDBJ databases">
        <authorList>
            <person name="de Groot N.N."/>
        </authorList>
    </citation>
    <scope>NUCLEOTIDE SEQUENCE [LARGE SCALE GENOMIC DNA]</scope>
    <source>
        <strain evidence="10 11">DSM 12130</strain>
    </source>
</reference>
<comment type="subcellular location">
    <subcellularLocation>
        <location evidence="1">Cell membrane</location>
    </subcellularLocation>
</comment>
<feature type="domain" description="ABC transporter" evidence="9">
    <location>
        <begin position="6"/>
        <end position="239"/>
    </location>
</feature>
<keyword evidence="8" id="KW-0472">Membrane</keyword>
<dbReference type="PROSITE" id="PS50893">
    <property type="entry name" value="ABC_TRANSPORTER_2"/>
    <property type="match status" value="1"/>
</dbReference>
<dbReference type="InterPro" id="IPR027417">
    <property type="entry name" value="P-loop_NTPase"/>
</dbReference>
<evidence type="ECO:0000256" key="8">
    <source>
        <dbReference type="ARBA" id="ARBA00023136"/>
    </source>
</evidence>
<keyword evidence="4" id="KW-1003">Cell membrane</keyword>
<dbReference type="SUPFAM" id="SSF52540">
    <property type="entry name" value="P-loop containing nucleoside triphosphate hydrolases"/>
    <property type="match status" value="1"/>
</dbReference>
<dbReference type="Proteomes" id="UP000199073">
    <property type="component" value="Unassembled WGS sequence"/>
</dbReference>